<protein>
    <submittedName>
        <fullName evidence="1">Uncharacterized protein</fullName>
    </submittedName>
</protein>
<evidence type="ECO:0000313" key="1">
    <source>
        <dbReference type="EMBL" id="UJS23807.1"/>
    </source>
</evidence>
<dbReference type="Proteomes" id="UP001054801">
    <property type="component" value="Chromosome"/>
</dbReference>
<organism evidence="1 2">
    <name type="scientific">Thiothrix winogradskyi</name>
    <dbReference type="NCBI Taxonomy" id="96472"/>
    <lineage>
        <taxon>Bacteria</taxon>
        <taxon>Pseudomonadati</taxon>
        <taxon>Pseudomonadota</taxon>
        <taxon>Gammaproteobacteria</taxon>
        <taxon>Thiotrichales</taxon>
        <taxon>Thiotrichaceae</taxon>
        <taxon>Thiothrix</taxon>
    </lineage>
</organism>
<dbReference type="EMBL" id="CP091244">
    <property type="protein sequence ID" value="UJS23807.1"/>
    <property type="molecule type" value="Genomic_DNA"/>
</dbReference>
<reference evidence="1" key="1">
    <citation type="journal article" date="2022" name="Microorganisms">
        <title>Two New Species of Filamentous Sulfur Bacteria of the Genus Thiothrix, Thiothrix winogradskyi sp. nov. and 'Candidatus Thiothrix sulfatifontis' sp. nov.</title>
        <authorList>
            <person name="Ravin N.V."/>
            <person name="Rossetti S."/>
            <person name="Beletsky A.V."/>
            <person name="Kadnikov V.V."/>
            <person name="Rudenko T.S."/>
            <person name="Smolyakov D.D."/>
            <person name="Moskvitina M.I."/>
            <person name="Gureeva M.V."/>
            <person name="Mardanov A.V."/>
            <person name="Grabovich M.Y."/>
        </authorList>
    </citation>
    <scope>NUCLEOTIDE SEQUENCE</scope>
    <source>
        <strain evidence="1">CT3</strain>
    </source>
</reference>
<sequence length="139" mass="15441">MTNMRHEITEQLLVTAVKQGMDHAVMALDWQTQARLTRLRLQALELEQKRHWSEGFGLSSLSRGFAIATAVTLAATLWVLPDTALPPDSVAAVSGDRFTDAATAATEVDVNVMEILMASEDMDLLENLDMYEWLEAEYG</sequence>
<dbReference type="RefSeq" id="WP_236498021.1">
    <property type="nucleotide sequence ID" value="NZ_CP091244.1"/>
</dbReference>
<accession>A0ABY3SWD5</accession>
<proteinExistence type="predicted"/>
<name>A0ABY3SWD5_9GAMM</name>
<evidence type="ECO:0000313" key="2">
    <source>
        <dbReference type="Proteomes" id="UP001054801"/>
    </source>
</evidence>
<keyword evidence="2" id="KW-1185">Reference proteome</keyword>
<gene>
    <name evidence="1" type="ORF">L2Y54_17980</name>
</gene>